<dbReference type="AlphaFoldDB" id="A0A562ZKV5"/>
<comment type="similarity">
    <text evidence="1">Belongs to the bacterial sugar transferase family.</text>
</comment>
<organism evidence="4 5">
    <name type="scientific">Caenimonas sedimenti</name>
    <dbReference type="NCBI Taxonomy" id="2596921"/>
    <lineage>
        <taxon>Bacteria</taxon>
        <taxon>Pseudomonadati</taxon>
        <taxon>Pseudomonadota</taxon>
        <taxon>Betaproteobacteria</taxon>
        <taxon>Burkholderiales</taxon>
        <taxon>Comamonadaceae</taxon>
        <taxon>Caenimonas</taxon>
    </lineage>
</organism>
<evidence type="ECO:0000256" key="1">
    <source>
        <dbReference type="ARBA" id="ARBA00006464"/>
    </source>
</evidence>
<dbReference type="PANTHER" id="PTHR30576">
    <property type="entry name" value="COLANIC BIOSYNTHESIS UDP-GLUCOSE LIPID CARRIER TRANSFERASE"/>
    <property type="match status" value="1"/>
</dbReference>
<evidence type="ECO:0000313" key="5">
    <source>
        <dbReference type="Proteomes" id="UP000318199"/>
    </source>
</evidence>
<dbReference type="EMBL" id="VOBQ01000017">
    <property type="protein sequence ID" value="TWO68948.1"/>
    <property type="molecule type" value="Genomic_DNA"/>
</dbReference>
<evidence type="ECO:0000256" key="2">
    <source>
        <dbReference type="SAM" id="SignalP"/>
    </source>
</evidence>
<reference evidence="4 5" key="1">
    <citation type="submission" date="2019-07" db="EMBL/GenBank/DDBJ databases">
        <title>Caenimonas sedimenti sp. nov., isolated from activated sludge.</title>
        <authorList>
            <person name="Xu J."/>
        </authorList>
    </citation>
    <scope>NUCLEOTIDE SEQUENCE [LARGE SCALE GENOMIC DNA]</scope>
    <source>
        <strain evidence="4 5">HX-9-20</strain>
    </source>
</reference>
<dbReference type="PANTHER" id="PTHR30576:SF0">
    <property type="entry name" value="UNDECAPRENYL-PHOSPHATE N-ACETYLGALACTOSAMINYL 1-PHOSPHATE TRANSFERASE-RELATED"/>
    <property type="match status" value="1"/>
</dbReference>
<dbReference type="OrthoDB" id="9808602at2"/>
<feature type="domain" description="Bacterial sugar transferase" evidence="3">
    <location>
        <begin position="2"/>
        <end position="177"/>
    </location>
</feature>
<evidence type="ECO:0000313" key="4">
    <source>
        <dbReference type="EMBL" id="TWO68948.1"/>
    </source>
</evidence>
<accession>A0A562ZKV5</accession>
<gene>
    <name evidence="4" type="ORF">FN976_21380</name>
</gene>
<dbReference type="InterPro" id="IPR003362">
    <property type="entry name" value="Bact_transf"/>
</dbReference>
<comment type="caution">
    <text evidence="4">The sequence shown here is derived from an EMBL/GenBank/DDBJ whole genome shotgun (WGS) entry which is preliminary data.</text>
</comment>
<sequence>MKRAMDLALSLLALVVLSPLLAAVAAAVAFESGRPVLFRQVRVGRNGREFGLYKFRSMVRGADRLGNWHTAQDDPRVTRIGRFIRRTSLDELPQLVNVLRGDMSLVGPRPDVPAQRALYAPEDWALRCSVRPGITGLAQALMRSEATPEQRLALDLQYAREHGVRMDMRILFLTVARLSGKGGN</sequence>
<keyword evidence="5" id="KW-1185">Reference proteome</keyword>
<evidence type="ECO:0000259" key="3">
    <source>
        <dbReference type="Pfam" id="PF02397"/>
    </source>
</evidence>
<name>A0A562ZKV5_9BURK</name>
<feature type="signal peptide" evidence="2">
    <location>
        <begin position="1"/>
        <end position="22"/>
    </location>
</feature>
<dbReference type="Proteomes" id="UP000318199">
    <property type="component" value="Unassembled WGS sequence"/>
</dbReference>
<keyword evidence="2" id="KW-0732">Signal</keyword>
<keyword evidence="4" id="KW-0808">Transferase</keyword>
<proteinExistence type="inferred from homology"/>
<dbReference type="Pfam" id="PF02397">
    <property type="entry name" value="Bac_transf"/>
    <property type="match status" value="1"/>
</dbReference>
<dbReference type="GO" id="GO:0016780">
    <property type="term" value="F:phosphotransferase activity, for other substituted phosphate groups"/>
    <property type="evidence" value="ECO:0007669"/>
    <property type="project" value="TreeGrafter"/>
</dbReference>
<feature type="chain" id="PRO_5021726097" evidence="2">
    <location>
        <begin position="23"/>
        <end position="184"/>
    </location>
</feature>
<protein>
    <submittedName>
        <fullName evidence="4">Sugar transferase</fullName>
    </submittedName>
</protein>